<dbReference type="AlphaFoldDB" id="A0A8B7CNV9"/>
<dbReference type="GO" id="GO:0007018">
    <property type="term" value="P:microtubule-based movement"/>
    <property type="evidence" value="ECO:0007669"/>
    <property type="project" value="InterPro"/>
</dbReference>
<keyword evidence="9" id="KW-1185">Reference proteome</keyword>
<reference evidence="9" key="1">
    <citation type="journal article" date="2019" name="Nat. Commun.">
        <title>Genome-wide association mapping of date palm fruit traits.</title>
        <authorList>
            <person name="Hazzouri K.M."/>
            <person name="Gros-Balthazard M."/>
            <person name="Flowers J.M."/>
            <person name="Copetti D."/>
            <person name="Lemansour A."/>
            <person name="Lebrun M."/>
            <person name="Masmoudi K."/>
            <person name="Ferrand S."/>
            <person name="Dhar M.I."/>
            <person name="Fresquez Z.A."/>
            <person name="Rosas U."/>
            <person name="Zhang J."/>
            <person name="Talag J."/>
            <person name="Lee S."/>
            <person name="Kudrna D."/>
            <person name="Powell R.F."/>
            <person name="Leitch I.J."/>
            <person name="Krueger R.R."/>
            <person name="Wing R.A."/>
            <person name="Amiri K.M.A."/>
            <person name="Purugganan M.D."/>
        </authorList>
    </citation>
    <scope>NUCLEOTIDE SEQUENCE [LARGE SCALE GENOMIC DNA]</scope>
    <source>
        <strain evidence="9">cv. Khalas</strain>
    </source>
</reference>
<feature type="compositionally biased region" description="Basic and acidic residues" evidence="6">
    <location>
        <begin position="1051"/>
        <end position="1063"/>
    </location>
</feature>
<keyword evidence="5" id="KW-0175">Coiled coil</keyword>
<protein>
    <submittedName>
        <fullName evidence="10">Kinesin-like protein KIN-14F</fullName>
    </submittedName>
</protein>
<keyword evidence="3 4" id="KW-0505">Motor protein</keyword>
<feature type="region of interest" description="Disordered" evidence="6">
    <location>
        <begin position="788"/>
        <end position="827"/>
    </location>
</feature>
<dbReference type="Pfam" id="PF00225">
    <property type="entry name" value="Kinesin"/>
    <property type="match status" value="1"/>
</dbReference>
<feature type="coiled-coil region" evidence="5">
    <location>
        <begin position="743"/>
        <end position="784"/>
    </location>
</feature>
<reference evidence="10" key="2">
    <citation type="submission" date="2025-08" db="UniProtKB">
        <authorList>
            <consortium name="RefSeq"/>
        </authorList>
    </citation>
    <scope>IDENTIFICATION</scope>
    <source>
        <tissue evidence="10">Young leaves</tissue>
    </source>
</reference>
<dbReference type="SMART" id="SM00033">
    <property type="entry name" value="CH"/>
    <property type="match status" value="1"/>
</dbReference>
<dbReference type="CDD" id="cd21203">
    <property type="entry name" value="CH_AtKIN14-like"/>
    <property type="match status" value="1"/>
</dbReference>
<dbReference type="InterPro" id="IPR036872">
    <property type="entry name" value="CH_dom_sf"/>
</dbReference>
<dbReference type="GO" id="GO:0005524">
    <property type="term" value="F:ATP binding"/>
    <property type="evidence" value="ECO:0007669"/>
    <property type="project" value="UniProtKB-UniRule"/>
</dbReference>
<dbReference type="Gene3D" id="1.10.418.10">
    <property type="entry name" value="Calponin-like domain"/>
    <property type="match status" value="1"/>
</dbReference>
<dbReference type="Gene3D" id="3.40.850.10">
    <property type="entry name" value="Kinesin motor domain"/>
    <property type="match status" value="1"/>
</dbReference>
<dbReference type="GO" id="GO:0008017">
    <property type="term" value="F:microtubule binding"/>
    <property type="evidence" value="ECO:0007669"/>
    <property type="project" value="InterPro"/>
</dbReference>
<dbReference type="SUPFAM" id="SSF52540">
    <property type="entry name" value="P-loop containing nucleoside triphosphate hydrolases"/>
    <property type="match status" value="1"/>
</dbReference>
<keyword evidence="4" id="KW-0067">ATP-binding</keyword>
<dbReference type="FunFam" id="3.40.850.10:FF:000086">
    <property type="entry name" value="kinesin-like protein KIN-14F"/>
    <property type="match status" value="1"/>
</dbReference>
<evidence type="ECO:0000256" key="6">
    <source>
        <dbReference type="SAM" id="MobiDB-lite"/>
    </source>
</evidence>
<evidence type="ECO:0000259" key="8">
    <source>
        <dbReference type="PROSITE" id="PS50067"/>
    </source>
</evidence>
<name>A0A8B7CNV9_PHODC</name>
<dbReference type="InterPro" id="IPR001715">
    <property type="entry name" value="CH_dom"/>
</dbReference>
<feature type="domain" description="Kinesin motor" evidence="8">
    <location>
        <begin position="408"/>
        <end position="736"/>
    </location>
</feature>
<dbReference type="FunFam" id="1.10.418.10:FF:000067">
    <property type="entry name" value="kinesin-like protein KIN-14F"/>
    <property type="match status" value="1"/>
</dbReference>
<feature type="compositionally biased region" description="Polar residues" evidence="6">
    <location>
        <begin position="788"/>
        <end position="821"/>
    </location>
</feature>
<dbReference type="InterPro" id="IPR027417">
    <property type="entry name" value="P-loop_NTPase"/>
</dbReference>
<dbReference type="PRINTS" id="PR00380">
    <property type="entry name" value="KINESINHEAVY"/>
</dbReference>
<dbReference type="PANTHER" id="PTHR47972:SF28">
    <property type="entry name" value="KINESIN-LIKE PROTEIN KLP-3"/>
    <property type="match status" value="1"/>
</dbReference>
<comment type="similarity">
    <text evidence="1">Belongs to the TRAFAC class myosin-kinesin ATPase superfamily. Kinesin family. KIN-14 subfamily.</text>
</comment>
<dbReference type="PROSITE" id="PS50021">
    <property type="entry name" value="CH"/>
    <property type="match status" value="1"/>
</dbReference>
<dbReference type="SMART" id="SM00129">
    <property type="entry name" value="KISc"/>
    <property type="match status" value="1"/>
</dbReference>
<dbReference type="CDD" id="cd01366">
    <property type="entry name" value="KISc_C_terminal"/>
    <property type="match status" value="1"/>
</dbReference>
<evidence type="ECO:0000313" key="10">
    <source>
        <dbReference type="RefSeq" id="XP_008803198.2"/>
    </source>
</evidence>
<dbReference type="KEGG" id="pda:103716805"/>
<dbReference type="PROSITE" id="PS50067">
    <property type="entry name" value="KINESIN_MOTOR_2"/>
    <property type="match status" value="1"/>
</dbReference>
<dbReference type="InterPro" id="IPR001752">
    <property type="entry name" value="Kinesin_motor_dom"/>
</dbReference>
<dbReference type="GO" id="GO:0005874">
    <property type="term" value="C:microtubule"/>
    <property type="evidence" value="ECO:0007669"/>
    <property type="project" value="UniProtKB-KW"/>
</dbReference>
<proteinExistence type="inferred from homology"/>
<feature type="domain" description="Calponin-homology (CH)" evidence="7">
    <location>
        <begin position="41"/>
        <end position="162"/>
    </location>
</feature>
<dbReference type="OrthoDB" id="3176171at2759"/>
<sequence>MASSGRSFGLRGGGMGLKAFKLTAEESISDEMALRKAEEAASRRFEAARWLRQMDRGASESLPTEPSEEEFCLALRNGLILCNVLNRVNAGAVPKVVENPVITVESTDGAAQSAIQYFENMRNFLVAVGEMKLLTFEASDLEKGGSSIKVVDCILCLKGYHKWKLAGGIGVWRYGGLVKITSSSKGSPSSLLDGTSAELYDASTLPQNQQLLEILDLVAEVSLEESNAANSLSLLFDQFGLRLLQAFLSQYTEAEDIPLNETLIDWVLEQAVKEFYMLLVSRRNQLGLLLKRTLKDCSKTISKPELVETVLKENSCLLSSFSKFCFCGGRANADKEERLAYQQKELEKLKFSLYEMKVKVECSRTKWEEDLKKLEHHIQCLQVNTSSYYKLLEENRMLHNQVQDLKGNIRVYCRVRPFLSNQCDGKSTIDHIGENGSIMIVNPQKQGKDARKIFSFNKVFGANAMQIEVFADTQPLIRSVMDGYNVCIFAYGQTGSGKTYTMSGPDMTTEETWGVNYRALNDLFCISRSRADIISYDVSIQMIEIYNEQVRDLLVAHGSNRRLEIRNNSQLNGLNIPDASLVPVKCTQDVLELMKIGQGNRAVGATALNERSSRSHSVLTVHVQGRELETDSILRGCLHLVDLAGSERVDKSEATGERLREAQHINRSLSALGDVISALAQKSSHIPYRNSKLTQVLQDALGGQAKTLMFVHVNPEVNAFGETISSLKFAERVASVELGAARANKEAGEVRELKEEISKLKSALESKESEMAQLKDYCQIALEEQNSKVRSPYTNSSNSKLEGTQQQTGNVRMTEFRSCSSGKKRRPRCSSALFNKELDAQSPCNAELSYRSSVMLRSPSPPLRRSLSTDRAAIIKSKPKIVSIDDRPVSRLQFPDKSSINRPSATKSSAAANRSLGGCWNPQEISNLRTAFAEHEEKQLKSALGVRQGGIRKNMAESRIKSKHQQPFGSQRFDFDSKGRVESHKKSNFYETENECSLIESPVHGSPRAKQLKHHTTRISQNVEPRAFVQAVTPLSSGRHENKTQNGAVHNGKESTDTTEPHFRRSRSLPRGKFTES</sequence>
<evidence type="ECO:0000259" key="7">
    <source>
        <dbReference type="PROSITE" id="PS50021"/>
    </source>
</evidence>
<evidence type="ECO:0000256" key="3">
    <source>
        <dbReference type="ARBA" id="ARBA00023175"/>
    </source>
</evidence>
<dbReference type="GeneID" id="103716805"/>
<keyword evidence="4" id="KW-0547">Nucleotide-binding</keyword>
<evidence type="ECO:0000313" key="9">
    <source>
        <dbReference type="Proteomes" id="UP000228380"/>
    </source>
</evidence>
<feature type="region of interest" description="Disordered" evidence="6">
    <location>
        <begin position="1032"/>
        <end position="1077"/>
    </location>
</feature>
<dbReference type="RefSeq" id="XP_008803198.2">
    <property type="nucleotide sequence ID" value="XM_008804976.3"/>
</dbReference>
<dbReference type="SUPFAM" id="SSF47576">
    <property type="entry name" value="Calponin-homology domain, CH-domain"/>
    <property type="match status" value="1"/>
</dbReference>
<evidence type="ECO:0000256" key="1">
    <source>
        <dbReference type="ARBA" id="ARBA00010899"/>
    </source>
</evidence>
<dbReference type="InterPro" id="IPR027640">
    <property type="entry name" value="Kinesin-like_fam"/>
</dbReference>
<dbReference type="Pfam" id="PF00307">
    <property type="entry name" value="CH"/>
    <property type="match status" value="1"/>
</dbReference>
<accession>A0A8B7CNV9</accession>
<evidence type="ECO:0000256" key="5">
    <source>
        <dbReference type="SAM" id="Coils"/>
    </source>
</evidence>
<dbReference type="PANTHER" id="PTHR47972">
    <property type="entry name" value="KINESIN-LIKE PROTEIN KLP-3"/>
    <property type="match status" value="1"/>
</dbReference>
<evidence type="ECO:0000256" key="2">
    <source>
        <dbReference type="ARBA" id="ARBA00022701"/>
    </source>
</evidence>
<organism evidence="9 10">
    <name type="scientific">Phoenix dactylifera</name>
    <name type="common">Date palm</name>
    <dbReference type="NCBI Taxonomy" id="42345"/>
    <lineage>
        <taxon>Eukaryota</taxon>
        <taxon>Viridiplantae</taxon>
        <taxon>Streptophyta</taxon>
        <taxon>Embryophyta</taxon>
        <taxon>Tracheophyta</taxon>
        <taxon>Spermatophyta</taxon>
        <taxon>Magnoliopsida</taxon>
        <taxon>Liliopsida</taxon>
        <taxon>Arecaceae</taxon>
        <taxon>Coryphoideae</taxon>
        <taxon>Phoeniceae</taxon>
        <taxon>Phoenix</taxon>
    </lineage>
</organism>
<gene>
    <name evidence="10" type="primary">LOC103716805</name>
</gene>
<keyword evidence="2" id="KW-0493">Microtubule</keyword>
<evidence type="ECO:0000256" key="4">
    <source>
        <dbReference type="PROSITE-ProRule" id="PRU00283"/>
    </source>
</evidence>
<dbReference type="GO" id="GO:0003777">
    <property type="term" value="F:microtubule motor activity"/>
    <property type="evidence" value="ECO:0007669"/>
    <property type="project" value="InterPro"/>
</dbReference>
<dbReference type="Proteomes" id="UP000228380">
    <property type="component" value="Chromosome 1"/>
</dbReference>
<feature type="binding site" evidence="4">
    <location>
        <begin position="492"/>
        <end position="499"/>
    </location>
    <ligand>
        <name>ATP</name>
        <dbReference type="ChEBI" id="CHEBI:30616"/>
    </ligand>
</feature>
<dbReference type="InterPro" id="IPR036961">
    <property type="entry name" value="Kinesin_motor_dom_sf"/>
</dbReference>